<dbReference type="AlphaFoldDB" id="A0A835YKY3"/>
<evidence type="ECO:0000256" key="2">
    <source>
        <dbReference type="ARBA" id="ARBA00012150"/>
    </source>
</evidence>
<dbReference type="SUPFAM" id="SSF54975">
    <property type="entry name" value="Acylphosphatase/BLUF domain-like"/>
    <property type="match status" value="1"/>
</dbReference>
<dbReference type="PRINTS" id="PR00112">
    <property type="entry name" value="ACYLPHPHTASE"/>
</dbReference>
<dbReference type="GO" id="GO:0003998">
    <property type="term" value="F:acylphosphatase activity"/>
    <property type="evidence" value="ECO:0007669"/>
    <property type="project" value="UniProtKB-EC"/>
</dbReference>
<dbReference type="PROSITE" id="PS00150">
    <property type="entry name" value="ACYLPHOSPHATASE_1"/>
    <property type="match status" value="1"/>
</dbReference>
<dbReference type="InterPro" id="IPR036046">
    <property type="entry name" value="Acylphosphatase-like_dom_sf"/>
</dbReference>
<dbReference type="InterPro" id="IPR001792">
    <property type="entry name" value="Acylphosphatase-like_dom"/>
</dbReference>
<gene>
    <name evidence="9" type="ORF">JKP88DRAFT_228738</name>
</gene>
<feature type="active site" evidence="5">
    <location>
        <position position="36"/>
    </location>
</feature>
<evidence type="ECO:0000256" key="5">
    <source>
        <dbReference type="PROSITE-ProRule" id="PRU00520"/>
    </source>
</evidence>
<dbReference type="FunFam" id="3.30.70.100:FF:000011">
    <property type="entry name" value="Acylphosphatase"/>
    <property type="match status" value="1"/>
</dbReference>
<dbReference type="PROSITE" id="PS00151">
    <property type="entry name" value="ACYLPHOSPHATASE_2"/>
    <property type="match status" value="1"/>
</dbReference>
<organism evidence="9 10">
    <name type="scientific">Tribonema minus</name>
    <dbReference type="NCBI Taxonomy" id="303371"/>
    <lineage>
        <taxon>Eukaryota</taxon>
        <taxon>Sar</taxon>
        <taxon>Stramenopiles</taxon>
        <taxon>Ochrophyta</taxon>
        <taxon>PX clade</taxon>
        <taxon>Xanthophyceae</taxon>
        <taxon>Tribonematales</taxon>
        <taxon>Tribonemataceae</taxon>
        <taxon>Tribonema</taxon>
    </lineage>
</organism>
<evidence type="ECO:0000256" key="7">
    <source>
        <dbReference type="RuleBase" id="RU004168"/>
    </source>
</evidence>
<evidence type="ECO:0000256" key="3">
    <source>
        <dbReference type="ARBA" id="ARBA00022801"/>
    </source>
</evidence>
<keyword evidence="10" id="KW-1185">Reference proteome</keyword>
<dbReference type="OrthoDB" id="7961613at2759"/>
<name>A0A835YKY3_9STRA</name>
<dbReference type="InterPro" id="IPR020456">
    <property type="entry name" value="Acylphosphatase"/>
</dbReference>
<dbReference type="Proteomes" id="UP000664859">
    <property type="component" value="Unassembled WGS sequence"/>
</dbReference>
<dbReference type="EMBL" id="JAFCMP010000548">
    <property type="protein sequence ID" value="KAG5175505.1"/>
    <property type="molecule type" value="Genomic_DNA"/>
</dbReference>
<dbReference type="PROSITE" id="PS51160">
    <property type="entry name" value="ACYLPHOSPHATASE_3"/>
    <property type="match status" value="1"/>
</dbReference>
<dbReference type="Pfam" id="PF00708">
    <property type="entry name" value="Acylphosphatase"/>
    <property type="match status" value="1"/>
</dbReference>
<proteinExistence type="inferred from homology"/>
<dbReference type="PANTHER" id="PTHR10029">
    <property type="entry name" value="ACYLPHOSPHATASE"/>
    <property type="match status" value="1"/>
</dbReference>
<dbReference type="InterPro" id="IPR017968">
    <property type="entry name" value="Acylphosphatase_CS"/>
</dbReference>
<feature type="active site" evidence="5">
    <location>
        <position position="18"/>
    </location>
</feature>
<dbReference type="PANTHER" id="PTHR10029:SF3">
    <property type="entry name" value="ACYLPHOSPHATASE-RELATED"/>
    <property type="match status" value="1"/>
</dbReference>
<accession>A0A835YKY3</accession>
<evidence type="ECO:0000313" key="10">
    <source>
        <dbReference type="Proteomes" id="UP000664859"/>
    </source>
</evidence>
<comment type="caution">
    <text evidence="9">The sequence shown here is derived from an EMBL/GenBank/DDBJ whole genome shotgun (WGS) entry which is preliminary data.</text>
</comment>
<sequence length="93" mass="10386">MRSFDFEIFGKVQGVFFRKYTKETADQLGITGWCMNTAHGTVAGHTEGAQGAVEAFKTWLRTKGSPHSRIDKAEFTNEKDIGTAASRVFIIKR</sequence>
<reference evidence="9" key="1">
    <citation type="submission" date="2021-02" db="EMBL/GenBank/DDBJ databases">
        <title>First Annotated Genome of the Yellow-green Alga Tribonema minus.</title>
        <authorList>
            <person name="Mahan K.M."/>
        </authorList>
    </citation>
    <scope>NUCLEOTIDE SEQUENCE</scope>
    <source>
        <strain evidence="9">UTEX B ZZ1240</strain>
    </source>
</reference>
<dbReference type="EC" id="3.6.1.7" evidence="2 5"/>
<protein>
    <recommendedName>
        <fullName evidence="2 5">Acylphosphatase</fullName>
        <ecNumber evidence="2 5">3.6.1.7</ecNumber>
    </recommendedName>
</protein>
<evidence type="ECO:0000256" key="6">
    <source>
        <dbReference type="RuleBase" id="RU000553"/>
    </source>
</evidence>
<comment type="similarity">
    <text evidence="1 7">Belongs to the acylphosphatase family.</text>
</comment>
<feature type="domain" description="Acylphosphatase-like" evidence="8">
    <location>
        <begin position="3"/>
        <end position="93"/>
    </location>
</feature>
<keyword evidence="3 5" id="KW-0378">Hydrolase</keyword>
<dbReference type="Gene3D" id="3.30.70.100">
    <property type="match status" value="1"/>
</dbReference>
<comment type="catalytic activity">
    <reaction evidence="4 5 6">
        <text>an acyl phosphate + H2O = a carboxylate + phosphate + H(+)</text>
        <dbReference type="Rhea" id="RHEA:14965"/>
        <dbReference type="ChEBI" id="CHEBI:15377"/>
        <dbReference type="ChEBI" id="CHEBI:15378"/>
        <dbReference type="ChEBI" id="CHEBI:29067"/>
        <dbReference type="ChEBI" id="CHEBI:43474"/>
        <dbReference type="ChEBI" id="CHEBI:59918"/>
        <dbReference type="EC" id="3.6.1.7"/>
    </reaction>
</comment>
<evidence type="ECO:0000256" key="1">
    <source>
        <dbReference type="ARBA" id="ARBA00005614"/>
    </source>
</evidence>
<evidence type="ECO:0000259" key="8">
    <source>
        <dbReference type="PROSITE" id="PS51160"/>
    </source>
</evidence>
<evidence type="ECO:0000256" key="4">
    <source>
        <dbReference type="ARBA" id="ARBA00047645"/>
    </source>
</evidence>
<evidence type="ECO:0000313" key="9">
    <source>
        <dbReference type="EMBL" id="KAG5175505.1"/>
    </source>
</evidence>